<dbReference type="Proteomes" id="UP000770717">
    <property type="component" value="Unassembled WGS sequence"/>
</dbReference>
<dbReference type="InterPro" id="IPR007110">
    <property type="entry name" value="Ig-like_dom"/>
</dbReference>
<dbReference type="FunFam" id="2.60.40.10:FF:001230">
    <property type="entry name" value="Immunoglobulin kappa variable 8-16"/>
    <property type="match status" value="1"/>
</dbReference>
<dbReference type="SUPFAM" id="SSF48726">
    <property type="entry name" value="Immunoglobulin"/>
    <property type="match status" value="1"/>
</dbReference>
<evidence type="ECO:0000313" key="3">
    <source>
        <dbReference type="EMBL" id="KAG9461436.1"/>
    </source>
</evidence>
<feature type="chain" id="PRO_5035273178" description="Ig-like domain-containing protein" evidence="1">
    <location>
        <begin position="23"/>
        <end position="126"/>
    </location>
</feature>
<accession>A0A8J6B4V2</accession>
<dbReference type="PANTHER" id="PTHR23267">
    <property type="entry name" value="IMMUNOGLOBULIN LIGHT CHAIN"/>
    <property type="match status" value="1"/>
</dbReference>
<dbReference type="InterPro" id="IPR013106">
    <property type="entry name" value="Ig_V-set"/>
</dbReference>
<gene>
    <name evidence="3" type="ORF">GDO78_016895</name>
</gene>
<dbReference type="SMART" id="SM00406">
    <property type="entry name" value="IGv"/>
    <property type="match status" value="1"/>
</dbReference>
<dbReference type="InterPro" id="IPR050150">
    <property type="entry name" value="IgV_Light_Chain"/>
</dbReference>
<keyword evidence="1" id="KW-0732">Signal</keyword>
<dbReference type="SMART" id="SM00409">
    <property type="entry name" value="IG"/>
    <property type="match status" value="1"/>
</dbReference>
<dbReference type="Pfam" id="PF07686">
    <property type="entry name" value="V-set"/>
    <property type="match status" value="1"/>
</dbReference>
<evidence type="ECO:0000256" key="1">
    <source>
        <dbReference type="SAM" id="SignalP"/>
    </source>
</evidence>
<dbReference type="Gene3D" id="2.60.40.10">
    <property type="entry name" value="Immunoglobulins"/>
    <property type="match status" value="1"/>
</dbReference>
<dbReference type="AlphaFoldDB" id="A0A8J6B4V2"/>
<feature type="signal peptide" evidence="1">
    <location>
        <begin position="1"/>
        <end position="22"/>
    </location>
</feature>
<evidence type="ECO:0000259" key="2">
    <source>
        <dbReference type="PROSITE" id="PS50835"/>
    </source>
</evidence>
<feature type="domain" description="Ig-like" evidence="2">
    <location>
        <begin position="22"/>
        <end position="117"/>
    </location>
</feature>
<evidence type="ECO:0000313" key="4">
    <source>
        <dbReference type="Proteomes" id="UP000770717"/>
    </source>
</evidence>
<sequence length="126" mass="14177">MKMLSLRSLLCVLYLYIQVSYGEITLTQTLEYISVSPGDTARFSCKCSQSVYDSKYSKNFLAWYQQKPGQPPKLLIYLANTLESGIPERFSGSGSETDFTLTITGVTADDVGYYYCQQGVEYPLTQ</sequence>
<name>A0A8J6B4V2_ELECQ</name>
<keyword evidence="4" id="KW-1185">Reference proteome</keyword>
<dbReference type="InterPro" id="IPR013783">
    <property type="entry name" value="Ig-like_fold"/>
</dbReference>
<organism evidence="3 4">
    <name type="scientific">Eleutherodactylus coqui</name>
    <name type="common">Puerto Rican coqui</name>
    <dbReference type="NCBI Taxonomy" id="57060"/>
    <lineage>
        <taxon>Eukaryota</taxon>
        <taxon>Metazoa</taxon>
        <taxon>Chordata</taxon>
        <taxon>Craniata</taxon>
        <taxon>Vertebrata</taxon>
        <taxon>Euteleostomi</taxon>
        <taxon>Amphibia</taxon>
        <taxon>Batrachia</taxon>
        <taxon>Anura</taxon>
        <taxon>Neobatrachia</taxon>
        <taxon>Hyloidea</taxon>
        <taxon>Eleutherodactylidae</taxon>
        <taxon>Eleutherodactylinae</taxon>
        <taxon>Eleutherodactylus</taxon>
        <taxon>Eleutherodactylus</taxon>
    </lineage>
</organism>
<proteinExistence type="predicted"/>
<dbReference type="PROSITE" id="PS50835">
    <property type="entry name" value="IG_LIKE"/>
    <property type="match status" value="1"/>
</dbReference>
<dbReference type="EMBL" id="WNTK01021689">
    <property type="protein sequence ID" value="KAG9461436.1"/>
    <property type="molecule type" value="Genomic_DNA"/>
</dbReference>
<dbReference type="OrthoDB" id="9620565at2759"/>
<dbReference type="InterPro" id="IPR036179">
    <property type="entry name" value="Ig-like_dom_sf"/>
</dbReference>
<reference evidence="3" key="1">
    <citation type="thesis" date="2020" institute="ProQuest LLC" country="789 East Eisenhower Parkway, Ann Arbor, MI, USA">
        <title>Comparative Genomics and Chromosome Evolution.</title>
        <authorList>
            <person name="Mudd A.B."/>
        </authorList>
    </citation>
    <scope>NUCLEOTIDE SEQUENCE</scope>
    <source>
        <strain evidence="3">HN-11 Male</strain>
        <tissue evidence="3">Kidney and liver</tissue>
    </source>
</reference>
<dbReference type="InterPro" id="IPR003599">
    <property type="entry name" value="Ig_sub"/>
</dbReference>
<comment type="caution">
    <text evidence="3">The sequence shown here is derived from an EMBL/GenBank/DDBJ whole genome shotgun (WGS) entry which is preliminary data.</text>
</comment>
<protein>
    <recommendedName>
        <fullName evidence="2">Ig-like domain-containing protein</fullName>
    </recommendedName>
</protein>